<sequence>MNVQDELKKAVNPSAWKKANQRMVAKMLSEYMYEDMLHPVQLDRKDGIAQYELIIHEHKKYRYLAKPRLFDSYDTIAESIECCQNGKWTKDVSAIVFLLDIQPIIPMSSDTTGHLIKELHHTLLADVHLLSKKALRADELTDTDYAWIEGEMTGHPWIVYNKGRIGFSYDDYLAYAPERQESVQLSWIAVHKELASFHAVEHENYEQVIAKELDEVTIRQFHRVLKDEGLNVADYYLMPVHKWQWTHMIIQHFPEDLALRRIVYVGEGLDQYIPQQSIRTFTNISNKGKHHIKLPMSILNTLVYRGLPSERTVIAPRITAHIKGIADQDSFLSDVCRVILPGENASINVDHPYYSKLPGAPYQYLEMLGVIFRESIYTYLDEGESPVTLAALTYEDHEGEPYIKQLIEKSGLSAKEWMAKFFHVVMPPLLHFMYQYGTVFSPHGQNTILVLKDHQPHRLAIKDFVDDVNISDQPLPELASLEEDLKEVLRSEPPEGLVQFIFTGLFICNLRYVSNVLDNHQLLDETTLWRLLAEEIQHYQEQFPQLKDRFELFDLFQPQLTKLCLNRNRMIDYGYGDGDDRPHASEHGKVTNALAHILSSVAEK</sequence>
<dbReference type="GO" id="GO:0016881">
    <property type="term" value="F:acid-amino acid ligase activity"/>
    <property type="evidence" value="ECO:0007669"/>
    <property type="project" value="UniProtKB-ARBA"/>
</dbReference>
<dbReference type="Proteomes" id="UP000028091">
    <property type="component" value="Unassembled WGS sequence"/>
</dbReference>
<evidence type="ECO:0000313" key="5">
    <source>
        <dbReference type="EMBL" id="KEP24990.1"/>
    </source>
</evidence>
<dbReference type="RefSeq" id="WP_034324966.1">
    <property type="nucleotide sequence ID" value="NZ_JOTP01000036.1"/>
</dbReference>
<protein>
    <submittedName>
        <fullName evidence="5">Iron transporter</fullName>
    </submittedName>
</protein>
<dbReference type="Pfam" id="PF06276">
    <property type="entry name" value="FhuF"/>
    <property type="match status" value="1"/>
</dbReference>
<dbReference type="InterPro" id="IPR037455">
    <property type="entry name" value="LucA/IucC-like"/>
</dbReference>
<dbReference type="InterPro" id="IPR022770">
    <property type="entry name" value="IucA/IucC-like_C"/>
</dbReference>
<dbReference type="AlphaFoldDB" id="A0A081L6W4"/>
<dbReference type="InterPro" id="IPR007310">
    <property type="entry name" value="Aerobactin_biosyn_IucA/IucC_N"/>
</dbReference>
<dbReference type="OrthoDB" id="495728at2"/>
<name>A0A081L6W4_9BACI</name>
<feature type="domain" description="Aerobactin siderophore biosynthesis IucA/IucC N-terminal" evidence="3">
    <location>
        <begin position="145"/>
        <end position="393"/>
    </location>
</feature>
<evidence type="ECO:0000256" key="2">
    <source>
        <dbReference type="ARBA" id="ARBA00007832"/>
    </source>
</evidence>
<evidence type="ECO:0000313" key="6">
    <source>
        <dbReference type="Proteomes" id="UP000028091"/>
    </source>
</evidence>
<evidence type="ECO:0000259" key="3">
    <source>
        <dbReference type="Pfam" id="PF04183"/>
    </source>
</evidence>
<evidence type="ECO:0000259" key="4">
    <source>
        <dbReference type="Pfam" id="PF06276"/>
    </source>
</evidence>
<dbReference type="PANTHER" id="PTHR34384:SF6">
    <property type="entry name" value="STAPHYLOFERRIN B SYNTHASE"/>
    <property type="match status" value="1"/>
</dbReference>
<dbReference type="Gene3D" id="1.10.510.40">
    <property type="match status" value="1"/>
</dbReference>
<dbReference type="Gene3D" id="3.30.310.280">
    <property type="match status" value="1"/>
</dbReference>
<accession>A0A081L6W4</accession>
<proteinExistence type="inferred from homology"/>
<keyword evidence="6" id="KW-1185">Reference proteome</keyword>
<reference evidence="5 6" key="1">
    <citation type="submission" date="2012-09" db="EMBL/GenBank/DDBJ databases">
        <title>Genome Sequence of Bacillus sp. DW5-4.</title>
        <authorList>
            <person name="Lai Q."/>
            <person name="Liu Y."/>
            <person name="Shao Z."/>
        </authorList>
    </citation>
    <scope>NUCLEOTIDE SEQUENCE [LARGE SCALE GENOMIC DNA]</scope>
    <source>
        <strain evidence="5 6">DW5-4</strain>
    </source>
</reference>
<gene>
    <name evidence="5" type="ORF">BA70_12655</name>
</gene>
<feature type="domain" description="Aerobactin siderophore biosynthesis IucA/IucC-like C-terminal" evidence="4">
    <location>
        <begin position="416"/>
        <end position="576"/>
    </location>
</feature>
<evidence type="ECO:0000256" key="1">
    <source>
        <dbReference type="ARBA" id="ARBA00004924"/>
    </source>
</evidence>
<organism evidence="5 6">
    <name type="scientific">Bacillus zhangzhouensis</name>
    <dbReference type="NCBI Taxonomy" id="1178540"/>
    <lineage>
        <taxon>Bacteria</taxon>
        <taxon>Bacillati</taxon>
        <taxon>Bacillota</taxon>
        <taxon>Bacilli</taxon>
        <taxon>Bacillales</taxon>
        <taxon>Bacillaceae</taxon>
        <taxon>Bacillus</taxon>
    </lineage>
</organism>
<dbReference type="Pfam" id="PF04183">
    <property type="entry name" value="IucA_IucC"/>
    <property type="match status" value="1"/>
</dbReference>
<dbReference type="PANTHER" id="PTHR34384">
    <property type="entry name" value="L-2,3-DIAMINOPROPANOATE--CITRATE LIGASE"/>
    <property type="match status" value="1"/>
</dbReference>
<comment type="similarity">
    <text evidence="2">Belongs to the IucA/IucC family.</text>
</comment>
<comment type="pathway">
    <text evidence="1">Siderophore biosynthesis.</text>
</comment>
<comment type="caution">
    <text evidence="5">The sequence shown here is derived from an EMBL/GenBank/DDBJ whole genome shotgun (WGS) entry which is preliminary data.</text>
</comment>
<dbReference type="GO" id="GO:0019290">
    <property type="term" value="P:siderophore biosynthetic process"/>
    <property type="evidence" value="ECO:0007669"/>
    <property type="project" value="InterPro"/>
</dbReference>
<dbReference type="Gene3D" id="6.10.250.3370">
    <property type="match status" value="1"/>
</dbReference>
<dbReference type="EMBL" id="JOTP01000036">
    <property type="protein sequence ID" value="KEP24990.1"/>
    <property type="molecule type" value="Genomic_DNA"/>
</dbReference>
<dbReference type="eggNOG" id="COG4264">
    <property type="taxonomic scope" value="Bacteria"/>
</dbReference>